<protein>
    <submittedName>
        <fullName evidence="1">Uncharacterized protein</fullName>
    </submittedName>
</protein>
<reference evidence="1" key="1">
    <citation type="submission" date="2019-08" db="EMBL/GenBank/DDBJ databases">
        <authorList>
            <person name="Kucharzyk K."/>
            <person name="Murdoch R.W."/>
            <person name="Higgins S."/>
            <person name="Loffler F."/>
        </authorList>
    </citation>
    <scope>NUCLEOTIDE SEQUENCE</scope>
</reference>
<gene>
    <name evidence="1" type="ORF">SDC9_190719</name>
</gene>
<comment type="caution">
    <text evidence="1">The sequence shown here is derived from an EMBL/GenBank/DDBJ whole genome shotgun (WGS) entry which is preliminary data.</text>
</comment>
<dbReference type="AlphaFoldDB" id="A0A645HWC1"/>
<dbReference type="EMBL" id="VSSQ01101386">
    <property type="protein sequence ID" value="MPN43160.1"/>
    <property type="molecule type" value="Genomic_DNA"/>
</dbReference>
<evidence type="ECO:0000313" key="1">
    <source>
        <dbReference type="EMBL" id="MPN43160.1"/>
    </source>
</evidence>
<name>A0A645HWC1_9ZZZZ</name>
<proteinExistence type="predicted"/>
<organism evidence="1">
    <name type="scientific">bioreactor metagenome</name>
    <dbReference type="NCBI Taxonomy" id="1076179"/>
    <lineage>
        <taxon>unclassified sequences</taxon>
        <taxon>metagenomes</taxon>
        <taxon>ecological metagenomes</taxon>
    </lineage>
</organism>
<accession>A0A645HWC1</accession>
<sequence length="70" mass="7803">MGGTNGVGPHFFHHSHLPFGSAIIYRSAQRTQVVVHADSLKFHVFIVQEKSLVFIKTDISATKSGFIFIF</sequence>